<evidence type="ECO:0000256" key="1">
    <source>
        <dbReference type="ARBA" id="ARBA00007074"/>
    </source>
</evidence>
<sequence length="483" mass="47416">MTVPQIAPASAGIGAIESRVSELRTLLDRVHSRGTPGPTESAFAGSLARALGANPSSAVGLAVDGAHGAGGGEAIVAAAKRYLGVPYVFGGEDRSGMDCSGLVQRVFADLGIDVPRLVRHQQHLGTEVSSLADAQPGDLIVTHNADHIVIYAGDGQIIHAPYAGRTVSLQPNYLTDADIKTIRRVTVPGAAPVQTAPAALPLVSGPATTADAAAAVASVLGAMPGAAGGSGFGAPVDGFASLMSASSPAGNAAAEAARLTSTLGAAPTPLMRDAGTAGGSLLGAAAAAAGTPTFAAPAPDAPAEAQATSAPRGAHATLAEQLGRPILALASRGAGEHTVTLSVQPEQLGPVTVRANIGTDGIRIELLAPDQGREALRGMLGDLRRELGMLHAGARLDLADASTSNGGGQGSAARDAGSAAGSLNGESRDAGTGEHGHASSGAPVDRAAAELAASDSALPVTEARPTALPVSLTGLGATIDLLT</sequence>
<gene>
    <name evidence="7" type="ORF">QF206_02730</name>
</gene>
<proteinExistence type="inferred from homology"/>
<dbReference type="PANTHER" id="PTHR47359:SF3">
    <property type="entry name" value="NLP_P60 DOMAIN-CONTAINING PROTEIN-RELATED"/>
    <property type="match status" value="1"/>
</dbReference>
<reference evidence="7 8" key="1">
    <citation type="submission" date="2023-04" db="EMBL/GenBank/DDBJ databases">
        <title>Klugiella caeni sp. nov. isolated from the sludge of biochemical tank.</title>
        <authorList>
            <person name="Geng K."/>
        </authorList>
    </citation>
    <scope>NUCLEOTIDE SEQUENCE [LARGE SCALE GENOMIC DNA]</scope>
    <source>
        <strain evidence="7 8">YN-L-19</strain>
    </source>
</reference>
<evidence type="ECO:0000256" key="3">
    <source>
        <dbReference type="ARBA" id="ARBA00022801"/>
    </source>
</evidence>
<feature type="region of interest" description="Disordered" evidence="5">
    <location>
        <begin position="401"/>
        <end position="448"/>
    </location>
</feature>
<dbReference type="Pfam" id="PF00877">
    <property type="entry name" value="NLPC_P60"/>
    <property type="match status" value="1"/>
</dbReference>
<organism evidence="7 8">
    <name type="scientific">Ruicaihuangia caeni</name>
    <dbReference type="NCBI Taxonomy" id="3042517"/>
    <lineage>
        <taxon>Bacteria</taxon>
        <taxon>Bacillati</taxon>
        <taxon>Actinomycetota</taxon>
        <taxon>Actinomycetes</taxon>
        <taxon>Micrococcales</taxon>
        <taxon>Microbacteriaceae</taxon>
        <taxon>Ruicaihuangia</taxon>
    </lineage>
</organism>
<dbReference type="SUPFAM" id="SSF54001">
    <property type="entry name" value="Cysteine proteinases"/>
    <property type="match status" value="1"/>
</dbReference>
<evidence type="ECO:0000313" key="7">
    <source>
        <dbReference type="EMBL" id="MDI2097883.1"/>
    </source>
</evidence>
<evidence type="ECO:0000259" key="6">
    <source>
        <dbReference type="PROSITE" id="PS51935"/>
    </source>
</evidence>
<dbReference type="Proteomes" id="UP001321506">
    <property type="component" value="Unassembled WGS sequence"/>
</dbReference>
<keyword evidence="3" id="KW-0378">Hydrolase</keyword>
<dbReference type="InterPro" id="IPR038610">
    <property type="entry name" value="FliK-like_C_sf"/>
</dbReference>
<dbReference type="PANTHER" id="PTHR47359">
    <property type="entry name" value="PEPTIDOGLYCAN DL-ENDOPEPTIDASE CWLO"/>
    <property type="match status" value="1"/>
</dbReference>
<dbReference type="RefSeq" id="WP_281487657.1">
    <property type="nucleotide sequence ID" value="NZ_JASATX010000001.1"/>
</dbReference>
<name>A0AAW6T6W6_9MICO</name>
<evidence type="ECO:0000313" key="8">
    <source>
        <dbReference type="Proteomes" id="UP001321506"/>
    </source>
</evidence>
<keyword evidence="2" id="KW-0645">Protease</keyword>
<dbReference type="InterPro" id="IPR051794">
    <property type="entry name" value="PG_Endopeptidase_C40"/>
</dbReference>
<feature type="compositionally biased region" description="Low complexity" evidence="5">
    <location>
        <begin position="411"/>
        <end position="422"/>
    </location>
</feature>
<dbReference type="Gene3D" id="3.90.1720.10">
    <property type="entry name" value="endopeptidase domain like (from Nostoc punctiforme)"/>
    <property type="match status" value="1"/>
</dbReference>
<evidence type="ECO:0000256" key="5">
    <source>
        <dbReference type="SAM" id="MobiDB-lite"/>
    </source>
</evidence>
<feature type="domain" description="NlpC/P60" evidence="6">
    <location>
        <begin position="69"/>
        <end position="186"/>
    </location>
</feature>
<comment type="similarity">
    <text evidence="1">Belongs to the peptidase C40 family.</text>
</comment>
<feature type="compositionally biased region" description="Basic and acidic residues" evidence="5">
    <location>
        <begin position="426"/>
        <end position="437"/>
    </location>
</feature>
<comment type="caution">
    <text evidence="7">The sequence shown here is derived from an EMBL/GenBank/DDBJ whole genome shotgun (WGS) entry which is preliminary data.</text>
</comment>
<keyword evidence="4" id="KW-0788">Thiol protease</keyword>
<keyword evidence="8" id="KW-1185">Reference proteome</keyword>
<dbReference type="PROSITE" id="PS51935">
    <property type="entry name" value="NLPC_P60"/>
    <property type="match status" value="1"/>
</dbReference>
<dbReference type="AlphaFoldDB" id="A0AAW6T6W6"/>
<evidence type="ECO:0000256" key="2">
    <source>
        <dbReference type="ARBA" id="ARBA00022670"/>
    </source>
</evidence>
<dbReference type="InterPro" id="IPR038765">
    <property type="entry name" value="Papain-like_cys_pep_sf"/>
</dbReference>
<dbReference type="GO" id="GO:0008234">
    <property type="term" value="F:cysteine-type peptidase activity"/>
    <property type="evidence" value="ECO:0007669"/>
    <property type="project" value="UniProtKB-KW"/>
</dbReference>
<dbReference type="Gene3D" id="3.30.750.140">
    <property type="match status" value="1"/>
</dbReference>
<evidence type="ECO:0000256" key="4">
    <source>
        <dbReference type="ARBA" id="ARBA00022807"/>
    </source>
</evidence>
<dbReference type="GO" id="GO:0006508">
    <property type="term" value="P:proteolysis"/>
    <property type="evidence" value="ECO:0007669"/>
    <property type="project" value="UniProtKB-KW"/>
</dbReference>
<protein>
    <submittedName>
        <fullName evidence="7">NlpC/P60 family protein</fullName>
    </submittedName>
</protein>
<dbReference type="EMBL" id="JASATX010000001">
    <property type="protein sequence ID" value="MDI2097883.1"/>
    <property type="molecule type" value="Genomic_DNA"/>
</dbReference>
<dbReference type="InterPro" id="IPR000064">
    <property type="entry name" value="NLP_P60_dom"/>
</dbReference>
<accession>A0AAW6T6W6</accession>